<dbReference type="PANTHER" id="PTHR36749:SF1">
    <property type="entry name" value="F7O18.3 PROTEIN"/>
    <property type="match status" value="1"/>
</dbReference>
<protein>
    <submittedName>
        <fullName evidence="1">Uncharacterized protein</fullName>
    </submittedName>
</protein>
<comment type="caution">
    <text evidence="1">The sequence shown here is derived from an EMBL/GenBank/DDBJ whole genome shotgun (WGS) entry which is preliminary data.</text>
</comment>
<dbReference type="Proteomes" id="UP001418222">
    <property type="component" value="Unassembled WGS sequence"/>
</dbReference>
<reference evidence="1 2" key="1">
    <citation type="journal article" date="2022" name="Nat. Plants">
        <title>Genomes of leafy and leafless Platanthera orchids illuminate the evolution of mycoheterotrophy.</title>
        <authorList>
            <person name="Li M.H."/>
            <person name="Liu K.W."/>
            <person name="Li Z."/>
            <person name="Lu H.C."/>
            <person name="Ye Q.L."/>
            <person name="Zhang D."/>
            <person name="Wang J.Y."/>
            <person name="Li Y.F."/>
            <person name="Zhong Z.M."/>
            <person name="Liu X."/>
            <person name="Yu X."/>
            <person name="Liu D.K."/>
            <person name="Tu X.D."/>
            <person name="Liu B."/>
            <person name="Hao Y."/>
            <person name="Liao X.Y."/>
            <person name="Jiang Y.T."/>
            <person name="Sun W.H."/>
            <person name="Chen J."/>
            <person name="Chen Y.Q."/>
            <person name="Ai Y."/>
            <person name="Zhai J.W."/>
            <person name="Wu S.S."/>
            <person name="Zhou Z."/>
            <person name="Hsiao Y.Y."/>
            <person name="Wu W.L."/>
            <person name="Chen Y.Y."/>
            <person name="Lin Y.F."/>
            <person name="Hsu J.L."/>
            <person name="Li C.Y."/>
            <person name="Wang Z.W."/>
            <person name="Zhao X."/>
            <person name="Zhong W.Y."/>
            <person name="Ma X.K."/>
            <person name="Ma L."/>
            <person name="Huang J."/>
            <person name="Chen G.Z."/>
            <person name="Huang M.Z."/>
            <person name="Huang L."/>
            <person name="Peng D.H."/>
            <person name="Luo Y.B."/>
            <person name="Zou S.Q."/>
            <person name="Chen S.P."/>
            <person name="Lan S."/>
            <person name="Tsai W.C."/>
            <person name="Van de Peer Y."/>
            <person name="Liu Z.J."/>
        </authorList>
    </citation>
    <scope>NUCLEOTIDE SEQUENCE [LARGE SCALE GENOMIC DNA]</scope>
    <source>
        <strain evidence="1">Lor287</strain>
    </source>
</reference>
<keyword evidence="2" id="KW-1185">Reference proteome</keyword>
<name>A0AAP0BFP0_9ASPA</name>
<dbReference type="EMBL" id="JBBWWQ010000010">
    <property type="protein sequence ID" value="KAK8937323.1"/>
    <property type="molecule type" value="Genomic_DNA"/>
</dbReference>
<organism evidence="1 2">
    <name type="scientific">Platanthera zijinensis</name>
    <dbReference type="NCBI Taxonomy" id="2320716"/>
    <lineage>
        <taxon>Eukaryota</taxon>
        <taxon>Viridiplantae</taxon>
        <taxon>Streptophyta</taxon>
        <taxon>Embryophyta</taxon>
        <taxon>Tracheophyta</taxon>
        <taxon>Spermatophyta</taxon>
        <taxon>Magnoliopsida</taxon>
        <taxon>Liliopsida</taxon>
        <taxon>Asparagales</taxon>
        <taxon>Orchidaceae</taxon>
        <taxon>Orchidoideae</taxon>
        <taxon>Orchideae</taxon>
        <taxon>Orchidinae</taxon>
        <taxon>Platanthera</taxon>
    </lineage>
</organism>
<sequence>MKKRKPANEELLEILELHLDEQHQELEFADVEQNLHVDVEYDVNLLLDNSEDLVPKEEELNNLEVDRHEKVFLKRLMQTNDLPRQLRCLPRLAKELFPENLLKSITAMVKDELTQDILSTVLINLQRVIPNLDSDSILVGLVTGIQSPGDAISGSGIRNCFSNQQKNILATWMIRAFLANDLYTDESFVYSKAAGKIKDVIYNLPPATVDDDTERI</sequence>
<evidence type="ECO:0000313" key="2">
    <source>
        <dbReference type="Proteomes" id="UP001418222"/>
    </source>
</evidence>
<dbReference type="PANTHER" id="PTHR36749">
    <property type="entry name" value="F7O18.3 PROTEIN"/>
    <property type="match status" value="1"/>
</dbReference>
<gene>
    <name evidence="1" type="ORF">KSP39_PZI012832</name>
</gene>
<evidence type="ECO:0000313" key="1">
    <source>
        <dbReference type="EMBL" id="KAK8937323.1"/>
    </source>
</evidence>
<dbReference type="AlphaFoldDB" id="A0AAP0BFP0"/>
<proteinExistence type="predicted"/>
<accession>A0AAP0BFP0</accession>